<dbReference type="GO" id="GO:0016746">
    <property type="term" value="F:acyltransferase activity"/>
    <property type="evidence" value="ECO:0007669"/>
    <property type="project" value="UniProtKB-KW"/>
</dbReference>
<name>A0ABS9W9Z8_9PROT</name>
<proteinExistence type="predicted"/>
<keyword evidence="4" id="KW-0012">Acyltransferase</keyword>
<keyword evidence="2" id="KW-0812">Transmembrane</keyword>
<keyword evidence="4" id="KW-0808">Transferase</keyword>
<keyword evidence="2" id="KW-0472">Membrane</keyword>
<feature type="region of interest" description="Disordered" evidence="1">
    <location>
        <begin position="338"/>
        <end position="358"/>
    </location>
</feature>
<gene>
    <name evidence="4" type="ORF">MON41_19285</name>
</gene>
<reference evidence="4 5" key="1">
    <citation type="submission" date="2022-03" db="EMBL/GenBank/DDBJ databases">
        <title>Complete genome analysis of Roseomonas KG 17.1 : a prolific producer of plant growth promoters.</title>
        <authorList>
            <person name="Saadouli I."/>
            <person name="Najjari A."/>
            <person name="Mosbah A."/>
            <person name="Ouzari H.I."/>
        </authorList>
    </citation>
    <scope>NUCLEOTIDE SEQUENCE [LARGE SCALE GENOMIC DNA]</scope>
    <source>
        <strain evidence="4 5">KG17-1</strain>
    </source>
</reference>
<feature type="transmembrane region" description="Helical" evidence="2">
    <location>
        <begin position="303"/>
        <end position="325"/>
    </location>
</feature>
<dbReference type="PANTHER" id="PTHR23028:SF131">
    <property type="entry name" value="BLR2367 PROTEIN"/>
    <property type="match status" value="1"/>
</dbReference>
<dbReference type="RefSeq" id="WP_241793654.1">
    <property type="nucleotide sequence ID" value="NZ_JALBUU010000071.1"/>
</dbReference>
<feature type="transmembrane region" description="Helical" evidence="2">
    <location>
        <begin position="150"/>
        <end position="176"/>
    </location>
</feature>
<evidence type="ECO:0000256" key="2">
    <source>
        <dbReference type="SAM" id="Phobius"/>
    </source>
</evidence>
<feature type="domain" description="Acyltransferase 3" evidence="3">
    <location>
        <begin position="3"/>
        <end position="322"/>
    </location>
</feature>
<protein>
    <submittedName>
        <fullName evidence="4">Acyltransferase</fullName>
    </submittedName>
</protein>
<sequence>MTGARGPAALAVVAYHLPMDSTTPSTTNWFGLEALFTQGDLGVDFFFILSGFIIHHVYRNVFAGSLRMADVRRFVLYRFARIWPLHIVTMLGALTLYAAAVLLFHRMPADAASYSPSSVLANILMVQSWFDIGSPNVPAWSISAEWAAYLVFPFACWLLMRLPLVAWIGLGLAAWLLTGTEFITHPLGRIATGFLMGMVLRECEGRFALAHRLGRATGLMVLGLLLAGCWVLPDTALLPYTFGFAVLILALSNPADWLARLAARRPFVYLGEISFALYMVHAVVWSAFKNLLRIAAPGIDPTSYLPVLVGTVLSLIAASLLYHSVEIPGRNMLRRARRPVQQPEVQHGMSAAEARPAR</sequence>
<organism evidence="4 5">
    <name type="scientific">Teichococcus vastitatis</name>
    <dbReference type="NCBI Taxonomy" id="2307076"/>
    <lineage>
        <taxon>Bacteria</taxon>
        <taxon>Pseudomonadati</taxon>
        <taxon>Pseudomonadota</taxon>
        <taxon>Alphaproteobacteria</taxon>
        <taxon>Acetobacterales</taxon>
        <taxon>Roseomonadaceae</taxon>
        <taxon>Roseomonas</taxon>
    </lineage>
</organism>
<dbReference type="PANTHER" id="PTHR23028">
    <property type="entry name" value="ACETYLTRANSFERASE"/>
    <property type="match status" value="1"/>
</dbReference>
<dbReference type="InterPro" id="IPR050879">
    <property type="entry name" value="Acyltransferase_3"/>
</dbReference>
<evidence type="ECO:0000259" key="3">
    <source>
        <dbReference type="Pfam" id="PF01757"/>
    </source>
</evidence>
<dbReference type="EMBL" id="JALBUU010000071">
    <property type="protein sequence ID" value="MCI0755813.1"/>
    <property type="molecule type" value="Genomic_DNA"/>
</dbReference>
<dbReference type="Proteomes" id="UP001201985">
    <property type="component" value="Unassembled WGS sequence"/>
</dbReference>
<keyword evidence="2" id="KW-1133">Transmembrane helix</keyword>
<evidence type="ECO:0000256" key="1">
    <source>
        <dbReference type="SAM" id="MobiDB-lite"/>
    </source>
</evidence>
<evidence type="ECO:0000313" key="5">
    <source>
        <dbReference type="Proteomes" id="UP001201985"/>
    </source>
</evidence>
<accession>A0ABS9W9Z8</accession>
<keyword evidence="5" id="KW-1185">Reference proteome</keyword>
<feature type="transmembrane region" description="Helical" evidence="2">
    <location>
        <begin position="213"/>
        <end position="231"/>
    </location>
</feature>
<dbReference type="InterPro" id="IPR002656">
    <property type="entry name" value="Acyl_transf_3_dom"/>
</dbReference>
<dbReference type="Pfam" id="PF01757">
    <property type="entry name" value="Acyl_transf_3"/>
    <property type="match status" value="1"/>
</dbReference>
<feature type="transmembrane region" description="Helical" evidence="2">
    <location>
        <begin position="83"/>
        <end position="105"/>
    </location>
</feature>
<evidence type="ECO:0000313" key="4">
    <source>
        <dbReference type="EMBL" id="MCI0755813.1"/>
    </source>
</evidence>
<comment type="caution">
    <text evidence="4">The sequence shown here is derived from an EMBL/GenBank/DDBJ whole genome shotgun (WGS) entry which is preliminary data.</text>
</comment>
<feature type="transmembrane region" description="Helical" evidence="2">
    <location>
        <begin position="267"/>
        <end position="288"/>
    </location>
</feature>
<feature type="transmembrane region" description="Helical" evidence="2">
    <location>
        <begin position="45"/>
        <end position="62"/>
    </location>
</feature>
<feature type="transmembrane region" description="Helical" evidence="2">
    <location>
        <begin position="237"/>
        <end position="255"/>
    </location>
</feature>